<feature type="domain" description="Flavodoxin-like" evidence="2">
    <location>
        <begin position="3"/>
        <end position="144"/>
    </location>
</feature>
<dbReference type="InterPro" id="IPR008254">
    <property type="entry name" value="Flavodoxin/NO_synth"/>
</dbReference>
<protein>
    <submittedName>
        <fullName evidence="3">Flavodoxin domain-containing protein</fullName>
    </submittedName>
</protein>
<proteinExistence type="predicted"/>
<sequence length="150" mass="15784">MRVVILYGTESGTSEAVAYDLADALGGHCQPSVFDMGDYDVTDLDRSTFHVLVCSTYGDGELPASAEPFFDALGEQRPDLSGLRFTVLGLGDSIYDTTFNQAAELVAGRFVELGAERVGSFGPHDANSTVAPGDKVTEWADALLSGGLVA</sequence>
<dbReference type="RefSeq" id="WP_277832920.1">
    <property type="nucleotide sequence ID" value="NZ_JAAIVF010000003.1"/>
</dbReference>
<gene>
    <name evidence="3" type="ORF">NVS88_05295</name>
</gene>
<dbReference type="GO" id="GO:0050660">
    <property type="term" value="F:flavin adenine dinucleotide binding"/>
    <property type="evidence" value="ECO:0007669"/>
    <property type="project" value="TreeGrafter"/>
</dbReference>
<name>A0A9X4RGF7_9ACTN</name>
<keyword evidence="1" id="KW-0285">Flavoprotein</keyword>
<dbReference type="Gene3D" id="3.40.50.360">
    <property type="match status" value="1"/>
</dbReference>
<dbReference type="Pfam" id="PF00258">
    <property type="entry name" value="Flavodoxin_1"/>
    <property type="match status" value="1"/>
</dbReference>
<dbReference type="PROSITE" id="PS50902">
    <property type="entry name" value="FLAVODOXIN_LIKE"/>
    <property type="match status" value="1"/>
</dbReference>
<keyword evidence="4" id="KW-1185">Reference proteome</keyword>
<dbReference type="GO" id="GO:0004783">
    <property type="term" value="F:sulfite reductase (NADPH) activity"/>
    <property type="evidence" value="ECO:0007669"/>
    <property type="project" value="TreeGrafter"/>
</dbReference>
<dbReference type="PANTHER" id="PTHR19384">
    <property type="entry name" value="NITRIC OXIDE SYNTHASE-RELATED"/>
    <property type="match status" value="1"/>
</dbReference>
<dbReference type="AlphaFoldDB" id="A0A9X4RGF7"/>
<dbReference type="InterPro" id="IPR001094">
    <property type="entry name" value="Flavdoxin-like"/>
</dbReference>
<evidence type="ECO:0000256" key="1">
    <source>
        <dbReference type="ARBA" id="ARBA00022630"/>
    </source>
</evidence>
<organism evidence="3 4">
    <name type="scientific">Speluncibacter jeojiensis</name>
    <dbReference type="NCBI Taxonomy" id="2710754"/>
    <lineage>
        <taxon>Bacteria</taxon>
        <taxon>Bacillati</taxon>
        <taxon>Actinomycetota</taxon>
        <taxon>Actinomycetes</taxon>
        <taxon>Mycobacteriales</taxon>
        <taxon>Speluncibacteraceae</taxon>
        <taxon>Speluncibacter</taxon>
    </lineage>
</organism>
<reference evidence="3" key="1">
    <citation type="submission" date="2022-08" db="EMBL/GenBank/DDBJ databases">
        <title>Genome analysis of Corynebacteriales strain.</title>
        <authorList>
            <person name="Lee S.D."/>
        </authorList>
    </citation>
    <scope>NUCLEOTIDE SEQUENCE</scope>
    <source>
        <strain evidence="3">D3-21</strain>
    </source>
</reference>
<dbReference type="PANTHER" id="PTHR19384:SF109">
    <property type="entry name" value="SULFITE REDUCTASE [NADPH] FLAVOPROTEIN COMPONENT"/>
    <property type="match status" value="1"/>
</dbReference>
<dbReference type="Proteomes" id="UP001152755">
    <property type="component" value="Unassembled WGS sequence"/>
</dbReference>
<dbReference type="SUPFAM" id="SSF52218">
    <property type="entry name" value="Flavoproteins"/>
    <property type="match status" value="1"/>
</dbReference>
<evidence type="ECO:0000259" key="2">
    <source>
        <dbReference type="PROSITE" id="PS50902"/>
    </source>
</evidence>
<evidence type="ECO:0000313" key="4">
    <source>
        <dbReference type="Proteomes" id="UP001152755"/>
    </source>
</evidence>
<evidence type="ECO:0000313" key="3">
    <source>
        <dbReference type="EMBL" id="MDG3013971.1"/>
    </source>
</evidence>
<dbReference type="GO" id="GO:0010181">
    <property type="term" value="F:FMN binding"/>
    <property type="evidence" value="ECO:0007669"/>
    <property type="project" value="InterPro"/>
</dbReference>
<comment type="caution">
    <text evidence="3">The sequence shown here is derived from an EMBL/GenBank/DDBJ whole genome shotgun (WGS) entry which is preliminary data.</text>
</comment>
<dbReference type="InterPro" id="IPR029039">
    <property type="entry name" value="Flavoprotein-like_sf"/>
</dbReference>
<dbReference type="GO" id="GO:0005829">
    <property type="term" value="C:cytosol"/>
    <property type="evidence" value="ECO:0007669"/>
    <property type="project" value="TreeGrafter"/>
</dbReference>
<dbReference type="PRINTS" id="PR00369">
    <property type="entry name" value="FLAVODOXIN"/>
</dbReference>
<dbReference type="EMBL" id="JANRHA010000002">
    <property type="protein sequence ID" value="MDG3013971.1"/>
    <property type="molecule type" value="Genomic_DNA"/>
</dbReference>
<accession>A0A9X4RGF7</accession>